<dbReference type="HOGENOM" id="CLU_048995_3_1_6"/>
<proteinExistence type="predicted"/>
<dbReference type="SUPFAM" id="SSF50341">
    <property type="entry name" value="CheW-like"/>
    <property type="match status" value="1"/>
</dbReference>
<organism evidence="2 3">
    <name type="scientific">Hahella chejuensis (strain KCTC 2396)</name>
    <dbReference type="NCBI Taxonomy" id="349521"/>
    <lineage>
        <taxon>Bacteria</taxon>
        <taxon>Pseudomonadati</taxon>
        <taxon>Pseudomonadota</taxon>
        <taxon>Gammaproteobacteria</taxon>
        <taxon>Oceanospirillales</taxon>
        <taxon>Hahellaceae</taxon>
        <taxon>Hahella</taxon>
    </lineage>
</organism>
<dbReference type="eggNOG" id="COG0835">
    <property type="taxonomic scope" value="Bacteria"/>
</dbReference>
<dbReference type="GO" id="GO:0005829">
    <property type="term" value="C:cytosol"/>
    <property type="evidence" value="ECO:0007669"/>
    <property type="project" value="TreeGrafter"/>
</dbReference>
<dbReference type="STRING" id="349521.HCH_03851"/>
<name>Q2SFJ5_HAHCH</name>
<dbReference type="PANTHER" id="PTHR22617">
    <property type="entry name" value="CHEMOTAXIS SENSOR HISTIDINE KINASE-RELATED"/>
    <property type="match status" value="1"/>
</dbReference>
<dbReference type="Gene3D" id="2.40.50.180">
    <property type="entry name" value="CheA-289, Domain 4"/>
    <property type="match status" value="1"/>
</dbReference>
<dbReference type="SMART" id="SM00260">
    <property type="entry name" value="CheW"/>
    <property type="match status" value="1"/>
</dbReference>
<dbReference type="KEGG" id="hch:HCH_03851"/>
<dbReference type="InterPro" id="IPR002545">
    <property type="entry name" value="CheW-lke_dom"/>
</dbReference>
<feature type="domain" description="CheW-like" evidence="1">
    <location>
        <begin position="6"/>
        <end position="144"/>
    </location>
</feature>
<dbReference type="Pfam" id="PF01584">
    <property type="entry name" value="CheW"/>
    <property type="match status" value="1"/>
</dbReference>
<dbReference type="InterPro" id="IPR039315">
    <property type="entry name" value="CheW"/>
</dbReference>
<dbReference type="RefSeq" id="WP_011397646.1">
    <property type="nucleotide sequence ID" value="NC_007645.1"/>
</dbReference>
<evidence type="ECO:0000313" key="2">
    <source>
        <dbReference type="EMBL" id="ABC30579.1"/>
    </source>
</evidence>
<evidence type="ECO:0000313" key="3">
    <source>
        <dbReference type="Proteomes" id="UP000000238"/>
    </source>
</evidence>
<accession>Q2SFJ5</accession>
<keyword evidence="3" id="KW-1185">Reference proteome</keyword>
<dbReference type="GO" id="GO:0006935">
    <property type="term" value="P:chemotaxis"/>
    <property type="evidence" value="ECO:0007669"/>
    <property type="project" value="InterPro"/>
</dbReference>
<sequence length="156" mass="17404">MQGGEDIQLLVFRLDERPYAVELTRVRKVFRAAAINPLPSGPRVICGVLNMRGRLVPVADLRLRLGLPPRATALEDRFLWVRADAMDLILTCDSVDGVSIFPRSTMLDGAEIPERPPMLKGVVCLPDGVLYINDPDTLLNLREKEELAYALAEHDE</sequence>
<dbReference type="AlphaFoldDB" id="Q2SFJ5"/>
<dbReference type="InterPro" id="IPR036061">
    <property type="entry name" value="CheW-like_dom_sf"/>
</dbReference>
<dbReference type="GO" id="GO:0007165">
    <property type="term" value="P:signal transduction"/>
    <property type="evidence" value="ECO:0007669"/>
    <property type="project" value="InterPro"/>
</dbReference>
<gene>
    <name evidence="2" type="ordered locus">HCH_03851</name>
</gene>
<dbReference type="OrthoDB" id="3291462at2"/>
<dbReference type="EMBL" id="CP000155">
    <property type="protein sequence ID" value="ABC30579.1"/>
    <property type="molecule type" value="Genomic_DNA"/>
</dbReference>
<dbReference type="PROSITE" id="PS50851">
    <property type="entry name" value="CHEW"/>
    <property type="match status" value="1"/>
</dbReference>
<dbReference type="Proteomes" id="UP000000238">
    <property type="component" value="Chromosome"/>
</dbReference>
<dbReference type="PANTHER" id="PTHR22617:SF23">
    <property type="entry name" value="CHEMOTAXIS PROTEIN CHEW"/>
    <property type="match status" value="1"/>
</dbReference>
<reference evidence="2 3" key="1">
    <citation type="journal article" date="2005" name="Nucleic Acids Res.">
        <title>Genomic blueprint of Hahella chejuensis, a marine microbe producing an algicidal agent.</title>
        <authorList>
            <person name="Jeong H."/>
            <person name="Yim J.H."/>
            <person name="Lee C."/>
            <person name="Choi S.-H."/>
            <person name="Park Y.K."/>
            <person name="Yoon S.H."/>
            <person name="Hur C.-G."/>
            <person name="Kang H.-Y."/>
            <person name="Kim D."/>
            <person name="Lee H.H."/>
            <person name="Park K.H."/>
            <person name="Park S.-H."/>
            <person name="Park H.-S."/>
            <person name="Lee H.K."/>
            <person name="Oh T.K."/>
            <person name="Kim J.F."/>
        </authorList>
    </citation>
    <scope>NUCLEOTIDE SEQUENCE [LARGE SCALE GENOMIC DNA]</scope>
    <source>
        <strain evidence="2 3">KCTC 2396</strain>
    </source>
</reference>
<protein>
    <submittedName>
        <fullName evidence="2">Chemotaxis signal transduction protein</fullName>
    </submittedName>
</protein>
<evidence type="ECO:0000259" key="1">
    <source>
        <dbReference type="PROSITE" id="PS50851"/>
    </source>
</evidence>